<evidence type="ECO:0000313" key="7">
    <source>
        <dbReference type="Proteomes" id="UP000001357"/>
    </source>
</evidence>
<evidence type="ECO:0000256" key="4">
    <source>
        <dbReference type="SAM" id="MobiDB-lite"/>
    </source>
</evidence>
<dbReference type="SUPFAM" id="SSF47616">
    <property type="entry name" value="GST C-terminal domain-like"/>
    <property type="match status" value="1"/>
</dbReference>
<dbReference type="GO" id="GO:0004364">
    <property type="term" value="F:glutathione transferase activity"/>
    <property type="evidence" value="ECO:0000318"/>
    <property type="project" value="GO_Central"/>
</dbReference>
<dbReference type="PROSITE" id="PS50405">
    <property type="entry name" value="GST_CTER"/>
    <property type="match status" value="1"/>
</dbReference>
<feature type="active site" description="Proton donor/acceptor" evidence="1">
    <location>
        <position position="186"/>
    </location>
</feature>
<dbReference type="STRING" id="81824.A9VDS8"/>
<dbReference type="Gene3D" id="3.40.30.10">
    <property type="entry name" value="Glutaredoxin"/>
    <property type="match status" value="2"/>
</dbReference>
<dbReference type="eggNOG" id="KOG2903">
    <property type="taxonomic scope" value="Eukaryota"/>
</dbReference>
<dbReference type="InParanoid" id="A9VDS8"/>
<feature type="binding site" evidence="2">
    <location>
        <begin position="138"/>
        <end position="139"/>
    </location>
    <ligand>
        <name>glutathione</name>
        <dbReference type="ChEBI" id="CHEBI:57925"/>
    </ligand>
</feature>
<feature type="site" description="Lowers pKa of active site Cys" evidence="3">
    <location>
        <position position="244"/>
    </location>
</feature>
<gene>
    <name evidence="6" type="ORF">MONBRDRAFT_30374</name>
</gene>
<dbReference type="EMBL" id="CH991590">
    <property type="protein sequence ID" value="EDQ84312.1"/>
    <property type="molecule type" value="Genomic_DNA"/>
</dbReference>
<dbReference type="AlphaFoldDB" id="A9VDS8"/>
<dbReference type="PANTHER" id="PTHR32419:SF6">
    <property type="entry name" value="GLUTATHIONE S-TRANSFERASE OMEGA-LIKE 1-RELATED"/>
    <property type="match status" value="1"/>
</dbReference>
<dbReference type="InterPro" id="IPR016639">
    <property type="entry name" value="GST_Omega/GSH"/>
</dbReference>
<name>A9VDS8_MONBE</name>
<feature type="region of interest" description="Disordered" evidence="4">
    <location>
        <begin position="1"/>
        <end position="51"/>
    </location>
</feature>
<dbReference type="PIRSF" id="PIRSF015753">
    <property type="entry name" value="GST"/>
    <property type="match status" value="1"/>
</dbReference>
<evidence type="ECO:0000259" key="5">
    <source>
        <dbReference type="PROSITE" id="PS50405"/>
    </source>
</evidence>
<dbReference type="RefSeq" id="XP_001750882.1">
    <property type="nucleotide sequence ID" value="XM_001750830.1"/>
</dbReference>
<evidence type="ECO:0000256" key="2">
    <source>
        <dbReference type="PIRSR" id="PIRSR015753-2"/>
    </source>
</evidence>
<organism evidence="6 7">
    <name type="scientific">Monosiga brevicollis</name>
    <name type="common">Choanoflagellate</name>
    <dbReference type="NCBI Taxonomy" id="81824"/>
    <lineage>
        <taxon>Eukaryota</taxon>
        <taxon>Choanoflagellata</taxon>
        <taxon>Craspedida</taxon>
        <taxon>Salpingoecidae</taxon>
        <taxon>Monosiga</taxon>
    </lineage>
</organism>
<dbReference type="InterPro" id="IPR036282">
    <property type="entry name" value="Glutathione-S-Trfase_C_sf"/>
</dbReference>
<dbReference type="Pfam" id="PF13410">
    <property type="entry name" value="GST_C_2"/>
    <property type="match status" value="1"/>
</dbReference>
<dbReference type="GeneID" id="5896153"/>
<dbReference type="GO" id="GO:0005737">
    <property type="term" value="C:cytoplasm"/>
    <property type="evidence" value="ECO:0000318"/>
    <property type="project" value="GO_Central"/>
</dbReference>
<dbReference type="InterPro" id="IPR010987">
    <property type="entry name" value="Glutathione-S-Trfase_C-like"/>
</dbReference>
<dbReference type="CDD" id="cd03190">
    <property type="entry name" value="GST_C_Omega_like"/>
    <property type="match status" value="1"/>
</dbReference>
<dbReference type="KEGG" id="mbr:MONBRDRAFT_30374"/>
<dbReference type="Proteomes" id="UP000001357">
    <property type="component" value="Unassembled WGS sequence"/>
</dbReference>
<protein>
    <recommendedName>
        <fullName evidence="5">GST C-terminal domain-containing protein</fullName>
    </recommendedName>
</protein>
<keyword evidence="7" id="KW-1185">Reference proteome</keyword>
<evidence type="ECO:0000313" key="6">
    <source>
        <dbReference type="EMBL" id="EDQ84312.1"/>
    </source>
</evidence>
<feature type="binding site" evidence="2">
    <location>
        <position position="88"/>
    </location>
    <ligand>
        <name>glutathione</name>
        <dbReference type="ChEBI" id="CHEBI:57925"/>
    </ligand>
</feature>
<feature type="binding site" evidence="2">
    <location>
        <begin position="120"/>
        <end position="123"/>
    </location>
    <ligand>
        <name>glutathione</name>
        <dbReference type="ChEBI" id="CHEBI:57925"/>
    </ligand>
</feature>
<feature type="domain" description="GST C-terminal" evidence="5">
    <location>
        <begin position="136"/>
        <end position="297"/>
    </location>
</feature>
<dbReference type="PANTHER" id="PTHR32419">
    <property type="entry name" value="GLUTATHIONYL-HYDROQUINONE REDUCTASE"/>
    <property type="match status" value="1"/>
</dbReference>
<evidence type="ECO:0000256" key="1">
    <source>
        <dbReference type="PIRSR" id="PIRSR015753-1"/>
    </source>
</evidence>
<evidence type="ECO:0000256" key="3">
    <source>
        <dbReference type="PIRSR" id="PIRSR015753-3"/>
    </source>
</evidence>
<sequence length="322" mass="36715">MAANKDNAGASQGDIFGTTASDQFAHVEGSDQNKFGVSEEEAKAGAFRRPPTAFHDTIGSEKYPAEAGRYHLCWFLEWPDDGRPYRGWPFTKEDPDPLHPEFEYLHDVYNLAQPGYPYKKLSVPVLFDKKTQTIVNNESSEIIRMFNSQFNDLAKRPELDLEPADLESAMTEIDELVYPNINDGVYRCGFAGSQEAYDTACTKLFDALDKVEALLGKQRYLCGDRLTLSDIRLVTTLLRFDIVYHTHFKCNKRRVVDYPNLWGYTREIYQMEGVSATFNPLETKKHYFGSHRKINPLGIVAQGPDNYEALLSEPHGRDRAYN</sequence>
<proteinExistence type="predicted"/>
<feature type="site" description="Lowers pKa of active site Cys" evidence="3">
    <location>
        <position position="287"/>
    </location>
</feature>
<dbReference type="InterPro" id="IPR047047">
    <property type="entry name" value="GST_Omega-like_C"/>
</dbReference>
<reference evidence="6 7" key="1">
    <citation type="journal article" date="2008" name="Nature">
        <title>The genome of the choanoflagellate Monosiga brevicollis and the origin of metazoans.</title>
        <authorList>
            <consortium name="JGI Sequencing"/>
            <person name="King N."/>
            <person name="Westbrook M.J."/>
            <person name="Young S.L."/>
            <person name="Kuo A."/>
            <person name="Abedin M."/>
            <person name="Chapman J."/>
            <person name="Fairclough S."/>
            <person name="Hellsten U."/>
            <person name="Isogai Y."/>
            <person name="Letunic I."/>
            <person name="Marr M."/>
            <person name="Pincus D."/>
            <person name="Putnam N."/>
            <person name="Rokas A."/>
            <person name="Wright K.J."/>
            <person name="Zuzow R."/>
            <person name="Dirks W."/>
            <person name="Good M."/>
            <person name="Goodstein D."/>
            <person name="Lemons D."/>
            <person name="Li W."/>
            <person name="Lyons J.B."/>
            <person name="Morris A."/>
            <person name="Nichols S."/>
            <person name="Richter D.J."/>
            <person name="Salamov A."/>
            <person name="Bork P."/>
            <person name="Lim W.A."/>
            <person name="Manning G."/>
            <person name="Miller W.T."/>
            <person name="McGinnis W."/>
            <person name="Shapiro H."/>
            <person name="Tjian R."/>
            <person name="Grigoriev I.V."/>
            <person name="Rokhsar D."/>
        </authorList>
    </citation>
    <scope>NUCLEOTIDE SEQUENCE [LARGE SCALE GENOMIC DNA]</scope>
    <source>
        <strain evidence="7">MX1 / ATCC 50154</strain>
    </source>
</reference>
<dbReference type="FunFam" id="3.40.30.10:FF:000801">
    <property type="entry name" value="Predicted protein"/>
    <property type="match status" value="1"/>
</dbReference>
<dbReference type="Gene3D" id="1.20.1050.10">
    <property type="match status" value="1"/>
</dbReference>
<dbReference type="FunFam" id="1.20.1050.10:FF:000147">
    <property type="entry name" value="Predicted protein"/>
    <property type="match status" value="1"/>
</dbReference>
<accession>A9VDS8</accession>